<dbReference type="Gene3D" id="1.20.58.830">
    <property type="match status" value="3"/>
</dbReference>
<organism evidence="9 10">
    <name type="scientific">Plasmodium falciparum UGT5.1</name>
    <dbReference type="NCBI Taxonomy" id="1237627"/>
    <lineage>
        <taxon>Eukaryota</taxon>
        <taxon>Sar</taxon>
        <taxon>Alveolata</taxon>
        <taxon>Apicomplexa</taxon>
        <taxon>Aconoidasida</taxon>
        <taxon>Haemosporida</taxon>
        <taxon>Plasmodiidae</taxon>
        <taxon>Plasmodium</taxon>
        <taxon>Plasmodium (Laverania)</taxon>
    </lineage>
</organism>
<feature type="domain" description="Duffy-binding-like" evidence="4">
    <location>
        <begin position="673"/>
        <end position="838"/>
    </location>
</feature>
<feature type="compositionally biased region" description="Acidic residues" evidence="2">
    <location>
        <begin position="874"/>
        <end position="902"/>
    </location>
</feature>
<feature type="compositionally biased region" description="Polar residues" evidence="2">
    <location>
        <begin position="1255"/>
        <end position="1266"/>
    </location>
</feature>
<keyword evidence="3" id="KW-1133">Transmembrane helix</keyword>
<dbReference type="InterPro" id="IPR008602">
    <property type="entry name" value="Duffy-antigen-binding"/>
</dbReference>
<evidence type="ECO:0000256" key="3">
    <source>
        <dbReference type="SAM" id="Phobius"/>
    </source>
</evidence>
<dbReference type="FunFam" id="1.20.1310.20:FF:000001">
    <property type="entry name" value="Erythrocyte membrane protein 1, PfEMP1"/>
    <property type="match status" value="1"/>
</dbReference>
<feature type="domain" description="Duffy-binding-like" evidence="8">
    <location>
        <begin position="1284"/>
        <end position="1434"/>
    </location>
</feature>
<feature type="compositionally biased region" description="Polar residues" evidence="2">
    <location>
        <begin position="1150"/>
        <end position="1174"/>
    </location>
</feature>
<feature type="compositionally biased region" description="Low complexity" evidence="2">
    <location>
        <begin position="954"/>
        <end position="967"/>
    </location>
</feature>
<evidence type="ECO:0008006" key="11">
    <source>
        <dbReference type="Google" id="ProtNLM"/>
    </source>
</evidence>
<keyword evidence="3" id="KW-0812">Transmembrane</keyword>
<reference evidence="9 10" key="1">
    <citation type="submission" date="2013-02" db="EMBL/GenBank/DDBJ databases">
        <title>The Genome Sequence of Plasmodium falciparum UGT5.1.</title>
        <authorList>
            <consortium name="The Broad Institute Genome Sequencing Platform"/>
            <consortium name="The Broad Institute Genome Sequencing Center for Infectious Disease"/>
            <person name="Neafsey D."/>
            <person name="Cheeseman I."/>
            <person name="Volkman S."/>
            <person name="Adams J."/>
            <person name="Walker B."/>
            <person name="Young S.K."/>
            <person name="Zeng Q."/>
            <person name="Gargeya S."/>
            <person name="Fitzgerald M."/>
            <person name="Haas B."/>
            <person name="Abouelleil A."/>
            <person name="Alvarado L."/>
            <person name="Arachchi H.M."/>
            <person name="Berlin A.M."/>
            <person name="Chapman S.B."/>
            <person name="Dewar J."/>
            <person name="Goldberg J."/>
            <person name="Griggs A."/>
            <person name="Gujja S."/>
            <person name="Hansen M."/>
            <person name="Howarth C."/>
            <person name="Imamovic A."/>
            <person name="Larimer J."/>
            <person name="McCowan C."/>
            <person name="Murphy C."/>
            <person name="Neiman D."/>
            <person name="Pearson M."/>
            <person name="Priest M."/>
            <person name="Roberts A."/>
            <person name="Saif S."/>
            <person name="Shea T."/>
            <person name="Sisk P."/>
            <person name="Sykes S."/>
            <person name="Wortman J."/>
            <person name="Nusbaum C."/>
            <person name="Birren B."/>
        </authorList>
    </citation>
    <scope>NUCLEOTIDE SEQUENCE [LARGE SCALE GENOMIC DNA]</scope>
    <source>
        <strain evidence="9 10">UGT5.1</strain>
    </source>
</reference>
<dbReference type="InterPro" id="IPR041480">
    <property type="entry name" value="CIDR1_gamma"/>
</dbReference>
<dbReference type="EMBL" id="KE124659">
    <property type="protein sequence ID" value="EWC75172.1"/>
    <property type="molecule type" value="Genomic_DNA"/>
</dbReference>
<gene>
    <name evidence="9" type="ORF">C923_04154</name>
</gene>
<keyword evidence="1" id="KW-0175">Coiled coil</keyword>
<evidence type="ECO:0000256" key="1">
    <source>
        <dbReference type="SAM" id="Coils"/>
    </source>
</evidence>
<evidence type="ECO:0000259" key="6">
    <source>
        <dbReference type="Pfam" id="PF15447"/>
    </source>
</evidence>
<dbReference type="InterPro" id="IPR054595">
    <property type="entry name" value="DBL_C"/>
</dbReference>
<feature type="domain" description="Duffy-antigen binding" evidence="5">
    <location>
        <begin position="988"/>
        <end position="1212"/>
    </location>
</feature>
<dbReference type="Pfam" id="PF05424">
    <property type="entry name" value="Duffy_binding"/>
    <property type="match status" value="2"/>
</dbReference>
<feature type="region of interest" description="Disordered" evidence="2">
    <location>
        <begin position="1141"/>
        <end position="1174"/>
    </location>
</feature>
<feature type="region of interest" description="Disordered" evidence="2">
    <location>
        <begin position="412"/>
        <end position="435"/>
    </location>
</feature>
<feature type="compositionally biased region" description="Acidic residues" evidence="2">
    <location>
        <begin position="1706"/>
        <end position="1715"/>
    </location>
</feature>
<feature type="domain" description="Plasmodium falciparum erythrocyte membrane protein-1 N-terminal segment" evidence="6">
    <location>
        <begin position="13"/>
        <end position="51"/>
    </location>
</feature>
<feature type="domain" description="Cysteine-rich interdomain region 1 gamma" evidence="7">
    <location>
        <begin position="1478"/>
        <end position="1529"/>
    </location>
</feature>
<dbReference type="Proteomes" id="UP000030697">
    <property type="component" value="Unassembled WGS sequence"/>
</dbReference>
<feature type="region of interest" description="Disordered" evidence="2">
    <location>
        <begin position="954"/>
        <end position="987"/>
    </location>
</feature>
<feature type="domain" description="Duffy-binding-like" evidence="4">
    <location>
        <begin position="1551"/>
        <end position="1692"/>
    </location>
</feature>
<feature type="transmembrane region" description="Helical" evidence="3">
    <location>
        <begin position="1820"/>
        <end position="1846"/>
    </location>
</feature>
<feature type="compositionally biased region" description="Basic and acidic residues" evidence="2">
    <location>
        <begin position="1737"/>
        <end position="1760"/>
    </location>
</feature>
<dbReference type="Pfam" id="PF03011">
    <property type="entry name" value="PFEMP"/>
    <property type="match status" value="2"/>
</dbReference>
<feature type="compositionally biased region" description="Gly residues" evidence="2">
    <location>
        <begin position="580"/>
        <end position="597"/>
    </location>
</feature>
<dbReference type="Pfam" id="PF18562">
    <property type="entry name" value="CIDR1_gamma"/>
    <property type="match status" value="1"/>
</dbReference>
<protein>
    <recommendedName>
        <fullName evidence="11">Duffy-binding-like domain-containing protein</fullName>
    </recommendedName>
</protein>
<dbReference type="FunFam" id="1.20.58.830:FF:000001">
    <property type="entry name" value="Erythrocyte membrane protein 1, PfEMP1"/>
    <property type="match status" value="1"/>
</dbReference>
<evidence type="ECO:0000259" key="7">
    <source>
        <dbReference type="Pfam" id="PF18562"/>
    </source>
</evidence>
<evidence type="ECO:0000259" key="8">
    <source>
        <dbReference type="Pfam" id="PF22672"/>
    </source>
</evidence>
<evidence type="ECO:0000256" key="2">
    <source>
        <dbReference type="SAM" id="MobiDB-lite"/>
    </source>
</evidence>
<dbReference type="Gene3D" id="1.20.1310.20">
    <property type="entry name" value="Duffy-antigen binding domain"/>
    <property type="match status" value="2"/>
</dbReference>
<dbReference type="InterPro" id="IPR042202">
    <property type="entry name" value="Duffy-ag-bd_sf"/>
</dbReference>
<feature type="region of interest" description="Disordered" evidence="2">
    <location>
        <begin position="839"/>
        <end position="918"/>
    </location>
</feature>
<dbReference type="InterPro" id="IPR029210">
    <property type="entry name" value="PfEMP1_NTS"/>
</dbReference>
<dbReference type="SUPFAM" id="SSF140924">
    <property type="entry name" value="Duffy binding domain-like"/>
    <property type="match status" value="4"/>
</dbReference>
<dbReference type="InterPro" id="IPR004258">
    <property type="entry name" value="DBL"/>
</dbReference>
<name>W7J843_PLAFA</name>
<feature type="region of interest" description="Disordered" evidence="2">
    <location>
        <begin position="1687"/>
        <end position="1723"/>
    </location>
</feature>
<sequence length="1862" mass="211147">MGGGNGGGGSSQDAKHVLDEFGQQVYNEKVEKDADAKTYKQALTGQLSLAKVSGVESAYTTDPCQLINDKRHELLGARGDPCGNGSGKGEDVSRFSKESGGECDEKKIKDSKSNCGACAPYRRLSLCNKNFQKINNDDSSKAKHNLLLDVCMAAEYEGESLINYHAQYDSKYPSSGSTFTMCTMLARSFADIGDIVRGRDLYLGNKKKKQTERDQLEKELKEIFEKIHSEVTRGRTNGQTLQKRYKDDPEFFKLREDWWNANRQQVWKAMTCSDRLGGNAYFRATCGGSGNNARRALSQCRCDDNPNTDPPTYFDYVPQYLRWFEEWAEDFCRKKKIYVGIVKKYCLDETKEKYCSLNGCDCTKTVRAKGKLRYGNRCTDCLFACHRYENWIDNQRKQFLKQKNKYDEEMKKYKNGTSSSSGSGGKRQTRSARGSNDNGYEKIFYEKLKGNYGTVNDFLGLLSKEKACEQITTQEEGKINFKEVNSGSTNGDGGGTSGTNDIINGTFYRSKYCQPCPICGMKKKGGKWEAKNDDKCKSGKLYEPIDNGNGTKIEILKSGENHDDIETKLKAFCEEKNGTDGSGVAGGSGGGGGGSGSKSGSQKLYEEWKCYKHDEVQKVKRQGEEEDEDEVEEEDDLKSAGGLCILKNKNKEEKKEKKSEKEPEQFQKTFYDFFTYWVAHMLKDSIHWRTKKIKSCISNGKKTCLKKCKDDCQCFQRWIDKKKTEWKEIKDHFGKQEDFKNEGQSGEHKMLGEGMESPDFVLGEFLELQFLNENNEGKSENSLDAQEAEELKHLQKILKQDEQNTQQTAGGANGKKNIMDKLIDYEKDEAEKCKKIQEECEKKKQQRQQEEAARARGRSDTGTSRDTQPRSKEVEDEEEEEEEEEEETETQAASEEEEETATQEEPPAEALPTQEDPKVCNTVKSALEGNLDDACALKYVTGKNYGWRCVAPSGTTSDTTTGSESAGPTRRVRSAEPAKASGTNQGSICVPPRRRRLYIGKIKEWADKHNTEASSEATLSSPSHLRDVDLRNAFIQSAAVETFFLWDRYKKVKNKEIAEKKQREAVSLLFNLSGLKDGSEENKTPHELLNSGKIPDGFLRQMFYTLGDYRDILFGKNDILIQKTSSGASDKEMADRERKIKETIDKVFPNNDSSSAPRGTSLQNGDTPPSDQQRENLWSTFAKDIWNGMICALTYKESDKKPTDGTSAKIDRDEEVKTKLFDENGTSNDPIETYKYDKVVLKEENSGTEDPKPTSAASSGDNNPPKTTLKDFVLRPTYFRYLEEWGETFCRERKKRLEKIEGDCRVEDGSKNCSGYGEHCDDQLDADPTNVSDLKCQSCGEECRKYKKWIERKKYEFTEQQNAYEEQKTKCHTQSNGAGPNNDGKRFCVTLNTYSKAGDFLQTLKNGPCKKDSGENSAKDNKIFDEKGDTFQHTNLCDPCSEFKINCENGKCSDEEKRKCNRKNTIDAKNIESMKTNTQDVVMRVSDNSKKDFESDLKDACKNAGIFKGIRKDQWKCGKFCGYVVCKLETDNEEKVNGRENQNKIITIRALVTHWVHNFLEDYNRIKHRISHCMEKGEEPKCIKECVEKWISTKKDEWTKIKKIYLQQYENKAQPDYPVKTILEEFKDRPEFKNAIKPCGDLNAFKKSCGLNGDESSEKNKEGTKEDNDLVLCLIDRLDTKIKKCETHHSGDTGKNCVDTPTPLFDDYEEENEEENEKKVGHPTFCKIEEETKKVVEKETCDAPPAEEEKKEEEKEKGNEQEEAISGPAASKPEPAAGTDVEQTPVQDQAPEDTKEERPVKPAQPQPPSQQPRHALEHPAVIPSLVTSTLAWSVGIGFAAFTYFYLKCYKLYYIFNTYIYIT</sequence>
<dbReference type="FunFam" id="1.20.58.1930:FF:000001">
    <property type="entry name" value="Erythrocyte membrane protein 1, PfEMP1"/>
    <property type="match status" value="1"/>
</dbReference>
<evidence type="ECO:0000259" key="5">
    <source>
        <dbReference type="Pfam" id="PF05424"/>
    </source>
</evidence>
<feature type="domain" description="Duffy-antigen binding" evidence="5">
    <location>
        <begin position="116"/>
        <end position="322"/>
    </location>
</feature>
<feature type="region of interest" description="Disordered" evidence="2">
    <location>
        <begin position="1737"/>
        <end position="1814"/>
    </location>
</feature>
<accession>W7J843</accession>
<feature type="coiled-coil region" evidence="1">
    <location>
        <begin position="199"/>
        <end position="233"/>
    </location>
</feature>
<feature type="domain" description="Duffy-binding-like" evidence="8">
    <location>
        <begin position="326"/>
        <end position="485"/>
    </location>
</feature>
<dbReference type="GO" id="GO:0016020">
    <property type="term" value="C:membrane"/>
    <property type="evidence" value="ECO:0007669"/>
    <property type="project" value="InterPro"/>
</dbReference>
<keyword evidence="3" id="KW-0472">Membrane</keyword>
<feature type="region of interest" description="Disordered" evidence="2">
    <location>
        <begin position="580"/>
        <end position="600"/>
    </location>
</feature>
<evidence type="ECO:0000313" key="10">
    <source>
        <dbReference type="Proteomes" id="UP000030697"/>
    </source>
</evidence>
<dbReference type="GO" id="GO:0046789">
    <property type="term" value="F:host cell surface receptor binding"/>
    <property type="evidence" value="ECO:0007669"/>
    <property type="project" value="InterPro"/>
</dbReference>
<evidence type="ECO:0000313" key="9">
    <source>
        <dbReference type="EMBL" id="EWC75172.1"/>
    </source>
</evidence>
<feature type="compositionally biased region" description="Basic and acidic residues" evidence="2">
    <location>
        <begin position="839"/>
        <end position="859"/>
    </location>
</feature>
<dbReference type="Gene3D" id="1.20.58.1930">
    <property type="match status" value="1"/>
</dbReference>
<feature type="compositionally biased region" description="Low complexity" evidence="2">
    <location>
        <begin position="903"/>
        <end position="914"/>
    </location>
</feature>
<dbReference type="Pfam" id="PF22672">
    <property type="entry name" value="DBL_C"/>
    <property type="match status" value="2"/>
</dbReference>
<evidence type="ECO:0000259" key="4">
    <source>
        <dbReference type="Pfam" id="PF03011"/>
    </source>
</evidence>
<dbReference type="FunFam" id="1.20.58.830:FF:000004">
    <property type="entry name" value="Erythrocyte membrane protein 1, PfEMP1"/>
    <property type="match status" value="1"/>
</dbReference>
<dbReference type="Pfam" id="PF15447">
    <property type="entry name" value="NTS"/>
    <property type="match status" value="1"/>
</dbReference>
<feature type="region of interest" description="Disordered" evidence="2">
    <location>
        <begin position="1244"/>
        <end position="1268"/>
    </location>
</feature>
<proteinExistence type="predicted"/>